<evidence type="ECO:0000313" key="1">
    <source>
        <dbReference type="EMBL" id="KMW58712.1"/>
    </source>
</evidence>
<reference evidence="1 2" key="1">
    <citation type="submission" date="2015-06" db="EMBL/GenBank/DDBJ databases">
        <title>Draft genome sequence of an Alphaproteobacteria species associated to the Mediterranean sponge Oscarella lobularis.</title>
        <authorList>
            <person name="Jourda C."/>
            <person name="Santini S."/>
            <person name="Claverie J.-M."/>
        </authorList>
    </citation>
    <scope>NUCLEOTIDE SEQUENCE [LARGE SCALE GENOMIC DNA]</scope>
    <source>
        <strain evidence="1">IGS</strain>
    </source>
</reference>
<dbReference type="EMBL" id="LFTY01000002">
    <property type="protein sequence ID" value="KMW58712.1"/>
    <property type="molecule type" value="Genomic_DNA"/>
</dbReference>
<name>A0A0J9E7M5_9RHOB</name>
<keyword evidence="2" id="KW-1185">Reference proteome</keyword>
<gene>
    <name evidence="1" type="ORF">AIOL_003691</name>
</gene>
<comment type="caution">
    <text evidence="1">The sequence shown here is derived from an EMBL/GenBank/DDBJ whole genome shotgun (WGS) entry which is preliminary data.</text>
</comment>
<protein>
    <submittedName>
        <fullName evidence="1">Uncharacterized protein</fullName>
    </submittedName>
</protein>
<organism evidence="1 2">
    <name type="scientific">Candidatus Rhodobacter oscarellae</name>
    <dbReference type="NCBI Taxonomy" id="1675527"/>
    <lineage>
        <taxon>Bacteria</taxon>
        <taxon>Pseudomonadati</taxon>
        <taxon>Pseudomonadota</taxon>
        <taxon>Alphaproteobacteria</taxon>
        <taxon>Rhodobacterales</taxon>
        <taxon>Rhodobacter group</taxon>
        <taxon>Rhodobacter</taxon>
    </lineage>
</organism>
<dbReference type="Proteomes" id="UP000037178">
    <property type="component" value="Unassembled WGS sequence"/>
</dbReference>
<dbReference type="PATRIC" id="fig|1675527.3.peg.3865"/>
<evidence type="ECO:0000313" key="2">
    <source>
        <dbReference type="Proteomes" id="UP000037178"/>
    </source>
</evidence>
<sequence>MVSFSRGHPMRAAQGRKAVIQAGAPGAKVQPARASLLGL</sequence>
<accession>A0A0J9E7M5</accession>
<proteinExistence type="predicted"/>
<dbReference type="AlphaFoldDB" id="A0A0J9E7M5"/>